<dbReference type="PANTHER" id="PTHR46268:SF6">
    <property type="entry name" value="UNIVERSAL STRESS PROTEIN UP12"/>
    <property type="match status" value="1"/>
</dbReference>
<dbReference type="Proteomes" id="UP000231960">
    <property type="component" value="Unassembled WGS sequence"/>
</dbReference>
<evidence type="ECO:0000259" key="2">
    <source>
        <dbReference type="Pfam" id="PF00582"/>
    </source>
</evidence>
<keyword evidence="4" id="KW-1185">Reference proteome</keyword>
<dbReference type="InterPro" id="IPR014729">
    <property type="entry name" value="Rossmann-like_a/b/a_fold"/>
</dbReference>
<dbReference type="SUPFAM" id="SSF52402">
    <property type="entry name" value="Adenine nucleotide alpha hydrolases-like"/>
    <property type="match status" value="2"/>
</dbReference>
<gene>
    <name evidence="3" type="ORF">CDL10_07620</name>
</gene>
<organism evidence="3 4">
    <name type="scientific">Avrilella dinanensis</name>
    <dbReference type="NCBI Taxonomy" id="2008672"/>
    <lineage>
        <taxon>Bacteria</taxon>
        <taxon>Pseudomonadati</taxon>
        <taxon>Bacteroidota</taxon>
        <taxon>Flavobacteriia</taxon>
        <taxon>Flavobacteriales</taxon>
        <taxon>Flavobacteriaceae</taxon>
        <taxon>Avrilella</taxon>
    </lineage>
</organism>
<dbReference type="InterPro" id="IPR006016">
    <property type="entry name" value="UspA"/>
</dbReference>
<dbReference type="AlphaFoldDB" id="A0A2M9R6E2"/>
<dbReference type="PRINTS" id="PR01438">
    <property type="entry name" value="UNVRSLSTRESS"/>
</dbReference>
<dbReference type="Pfam" id="PF00582">
    <property type="entry name" value="Usp"/>
    <property type="match status" value="1"/>
</dbReference>
<reference evidence="3 4" key="1">
    <citation type="submission" date="2017-06" db="EMBL/GenBank/DDBJ databases">
        <title>Description of Avrilella dinanensis gen. nov. sp. nov.</title>
        <authorList>
            <person name="Leyer C."/>
            <person name="Sassi M."/>
            <person name="Minet J."/>
            <person name="Kayal S."/>
            <person name="Cattoir V."/>
        </authorList>
    </citation>
    <scope>NUCLEOTIDE SEQUENCE [LARGE SCALE GENOMIC DNA]</scope>
    <source>
        <strain evidence="3 4">UR159</strain>
    </source>
</reference>
<sequence length="287" mass="32714">MSKMSKILFPTDFSEPANNAFIYALNLAKATDAELFVLNCYEMVVLSTTSTGNPEMVQEMYQSIELNHFERFKEQVPLMRKTAEEHGLSDVKMTFLFEEGLLQGVIRKIIDEEGIDYIVMGTNGANSLEKKLLGSNTVNIMNKIDIPILSVPNEAKFSDSKIKTIGFATMLRESDKKGIYTIAKIAEKLGADFKCLHVLRDEKSDYDEILNAWVAEFAPLGVTFHTVLNRDLEQSVFFFIDEYGIDVMCIVKRQMNFFEKLFSSSLSKKLAYHSYVPVFVLREEKIN</sequence>
<dbReference type="PANTHER" id="PTHR46268">
    <property type="entry name" value="STRESS RESPONSE PROTEIN NHAX"/>
    <property type="match status" value="1"/>
</dbReference>
<feature type="domain" description="UspA" evidence="2">
    <location>
        <begin position="5"/>
        <end position="152"/>
    </location>
</feature>
<comment type="similarity">
    <text evidence="1">Belongs to the universal stress protein A family.</text>
</comment>
<evidence type="ECO:0000313" key="3">
    <source>
        <dbReference type="EMBL" id="PJR04419.1"/>
    </source>
</evidence>
<evidence type="ECO:0000313" key="4">
    <source>
        <dbReference type="Proteomes" id="UP000231960"/>
    </source>
</evidence>
<dbReference type="OrthoDB" id="9788959at2"/>
<name>A0A2M9R6E2_9FLAO</name>
<dbReference type="CDD" id="cd00293">
    <property type="entry name" value="USP-like"/>
    <property type="match status" value="1"/>
</dbReference>
<comment type="caution">
    <text evidence="3">The sequence shown here is derived from an EMBL/GenBank/DDBJ whole genome shotgun (WGS) entry which is preliminary data.</text>
</comment>
<evidence type="ECO:0000256" key="1">
    <source>
        <dbReference type="ARBA" id="ARBA00008791"/>
    </source>
</evidence>
<accession>A0A2M9R6E2</accession>
<dbReference type="Gene3D" id="3.40.50.620">
    <property type="entry name" value="HUPs"/>
    <property type="match status" value="2"/>
</dbReference>
<protein>
    <recommendedName>
        <fullName evidence="2">UspA domain-containing protein</fullName>
    </recommendedName>
</protein>
<dbReference type="EMBL" id="NIPO01000001">
    <property type="protein sequence ID" value="PJR04419.1"/>
    <property type="molecule type" value="Genomic_DNA"/>
</dbReference>
<dbReference type="InterPro" id="IPR006015">
    <property type="entry name" value="Universal_stress_UspA"/>
</dbReference>
<proteinExistence type="inferred from homology"/>